<feature type="region of interest" description="Disordered" evidence="1">
    <location>
        <begin position="1"/>
        <end position="20"/>
    </location>
</feature>
<protein>
    <submittedName>
        <fullName evidence="3">Hydroxyacylglutathione hydrolase</fullName>
        <ecNumber evidence="3">3.1.2.6</ecNumber>
    </submittedName>
</protein>
<keyword evidence="4" id="KW-1185">Reference proteome</keyword>
<dbReference type="InterPro" id="IPR050662">
    <property type="entry name" value="Sec-metab_biosynth-thioest"/>
</dbReference>
<dbReference type="EC" id="3.1.2.6" evidence="3"/>
<dbReference type="PANTHER" id="PTHR23131:SF0">
    <property type="entry name" value="ENDORIBONUCLEASE LACTB2"/>
    <property type="match status" value="1"/>
</dbReference>
<reference evidence="3 4" key="1">
    <citation type="submission" date="2020-08" db="EMBL/GenBank/DDBJ databases">
        <title>Genomic Encyclopedia of Type Strains, Phase IV (KMG-IV): sequencing the most valuable type-strain genomes for metagenomic binning, comparative biology and taxonomic classification.</title>
        <authorList>
            <person name="Goeker M."/>
        </authorList>
    </citation>
    <scope>NUCLEOTIDE SEQUENCE [LARGE SCALE GENOMIC DNA]</scope>
    <source>
        <strain evidence="3 4">DSM 101730</strain>
    </source>
</reference>
<dbReference type="InterPro" id="IPR041516">
    <property type="entry name" value="LACTB2_WH"/>
</dbReference>
<evidence type="ECO:0000259" key="2">
    <source>
        <dbReference type="SMART" id="SM00849"/>
    </source>
</evidence>
<dbReference type="InterPro" id="IPR036388">
    <property type="entry name" value="WH-like_DNA-bd_sf"/>
</dbReference>
<dbReference type="EMBL" id="JACHFM010000002">
    <property type="protein sequence ID" value="MBB5221944.1"/>
    <property type="molecule type" value="Genomic_DNA"/>
</dbReference>
<dbReference type="Gene3D" id="1.10.10.10">
    <property type="entry name" value="Winged helix-like DNA-binding domain superfamily/Winged helix DNA-binding domain"/>
    <property type="match status" value="1"/>
</dbReference>
<dbReference type="AlphaFoldDB" id="A0A840SLU3"/>
<dbReference type="InterPro" id="IPR001279">
    <property type="entry name" value="Metallo-B-lactamas"/>
</dbReference>
<comment type="caution">
    <text evidence="3">The sequence shown here is derived from an EMBL/GenBank/DDBJ whole genome shotgun (WGS) entry which is preliminary data.</text>
</comment>
<dbReference type="InterPro" id="IPR036866">
    <property type="entry name" value="RibonucZ/Hydroxyglut_hydro"/>
</dbReference>
<proteinExistence type="predicted"/>
<dbReference type="PANTHER" id="PTHR23131">
    <property type="entry name" value="ENDORIBONUCLEASE LACTB2"/>
    <property type="match status" value="1"/>
</dbReference>
<dbReference type="SMART" id="SM00849">
    <property type="entry name" value="Lactamase_B"/>
    <property type="match status" value="1"/>
</dbReference>
<dbReference type="Pfam" id="PF00753">
    <property type="entry name" value="Lactamase_B"/>
    <property type="match status" value="1"/>
</dbReference>
<dbReference type="Pfam" id="PF17778">
    <property type="entry name" value="WHD_BLACT"/>
    <property type="match status" value="1"/>
</dbReference>
<keyword evidence="3" id="KW-0378">Hydrolase</keyword>
<dbReference type="Proteomes" id="UP000549457">
    <property type="component" value="Unassembled WGS sequence"/>
</dbReference>
<dbReference type="RefSeq" id="WP_184148384.1">
    <property type="nucleotide sequence ID" value="NZ_JACHFM010000002.1"/>
</dbReference>
<gene>
    <name evidence="3" type="ORF">HNP73_001880</name>
</gene>
<dbReference type="Gene3D" id="3.60.15.10">
    <property type="entry name" value="Ribonuclease Z/Hydroxyacylglutathione hydrolase-like"/>
    <property type="match status" value="1"/>
</dbReference>
<evidence type="ECO:0000313" key="3">
    <source>
        <dbReference type="EMBL" id="MBB5221944.1"/>
    </source>
</evidence>
<organism evidence="3 4">
    <name type="scientific">Amaricoccus macauensis</name>
    <dbReference type="NCBI Taxonomy" id="57001"/>
    <lineage>
        <taxon>Bacteria</taxon>
        <taxon>Pseudomonadati</taxon>
        <taxon>Pseudomonadota</taxon>
        <taxon>Alphaproteobacteria</taxon>
        <taxon>Rhodobacterales</taxon>
        <taxon>Paracoccaceae</taxon>
        <taxon>Amaricoccus</taxon>
    </lineage>
</organism>
<evidence type="ECO:0000256" key="1">
    <source>
        <dbReference type="SAM" id="MobiDB-lite"/>
    </source>
</evidence>
<sequence length="317" mass="32388">MVGTLPRTPGAPRGPFDLSHAPPIGVAEHLAPGLRVVTAPNGGPMTFTGTRSYVVGEREVAVIDPGPDDPRHLDALAAAIAGERVAAVLVTHSHLDHSAGAAAFAARVGAPVLAHGDPAGARSLTMAALTSQGAIGGGEGIDVTFRPDERIGEGTTLAGPGWTLTAIPTPGHTADHLSFAWKEAGALFSGDHLMGWATTLISPPDGDLGMFRTSVLRVLERRDSTLYPGHGAPVADPEALARHVLAHRDGREAQIVAALAGGPASPAALVAGLYADVDPRLHPAAARNVLAHLIDLMERGLVTPEGPAGATAIWHLA</sequence>
<dbReference type="CDD" id="cd16278">
    <property type="entry name" value="metallo-hydrolase-like_MBL-fold"/>
    <property type="match status" value="1"/>
</dbReference>
<name>A0A840SLU3_9RHOB</name>
<dbReference type="SUPFAM" id="SSF56281">
    <property type="entry name" value="Metallo-hydrolase/oxidoreductase"/>
    <property type="match status" value="1"/>
</dbReference>
<feature type="domain" description="Metallo-beta-lactamase" evidence="2">
    <location>
        <begin position="49"/>
        <end position="230"/>
    </location>
</feature>
<dbReference type="GO" id="GO:0004416">
    <property type="term" value="F:hydroxyacylglutathione hydrolase activity"/>
    <property type="evidence" value="ECO:0007669"/>
    <property type="project" value="UniProtKB-EC"/>
</dbReference>
<accession>A0A840SLU3</accession>
<evidence type="ECO:0000313" key="4">
    <source>
        <dbReference type="Proteomes" id="UP000549457"/>
    </source>
</evidence>